<name>H0E4L6_9ACTN</name>
<feature type="region of interest" description="Disordered" evidence="1">
    <location>
        <begin position="1"/>
        <end position="58"/>
    </location>
</feature>
<evidence type="ECO:0000313" key="3">
    <source>
        <dbReference type="Proteomes" id="UP000005143"/>
    </source>
</evidence>
<evidence type="ECO:0000256" key="1">
    <source>
        <dbReference type="SAM" id="MobiDB-lite"/>
    </source>
</evidence>
<dbReference type="EMBL" id="AGUD01000108">
    <property type="protein sequence ID" value="EHN11387.1"/>
    <property type="molecule type" value="Genomic_DNA"/>
</dbReference>
<gene>
    <name evidence="2" type="ORF">PAI11_17470</name>
</gene>
<reference evidence="2 3" key="1">
    <citation type="journal article" date="2013" name="Biodegradation">
        <title>Quantitative proteomic analysis of ibuprofen-degrading Patulibacter sp. strain I11.</title>
        <authorList>
            <person name="Almeida B."/>
            <person name="Kjeldal H."/>
            <person name="Lolas I."/>
            <person name="Knudsen A.D."/>
            <person name="Carvalho G."/>
            <person name="Nielsen K.L."/>
            <person name="Barreto Crespo M.T."/>
            <person name="Stensballe A."/>
            <person name="Nielsen J.L."/>
        </authorList>
    </citation>
    <scope>NUCLEOTIDE SEQUENCE [LARGE SCALE GENOMIC DNA]</scope>
    <source>
        <strain evidence="2 3">I11</strain>
    </source>
</reference>
<sequence length="81" mass="8831">MAGVGPHHPRTVGLRQARAAHSRDSKAGHPNGWRGRERRRRAGPADRPEGGRRDRWTSAYRGLQGLARARAGDAESLGSAR</sequence>
<dbReference type="Proteomes" id="UP000005143">
    <property type="component" value="Unassembled WGS sequence"/>
</dbReference>
<feature type="compositionally biased region" description="Basic and acidic residues" evidence="1">
    <location>
        <begin position="43"/>
        <end position="56"/>
    </location>
</feature>
<keyword evidence="3" id="KW-1185">Reference proteome</keyword>
<protein>
    <submittedName>
        <fullName evidence="2">Uncharacterized protein</fullName>
    </submittedName>
</protein>
<dbReference type="AlphaFoldDB" id="H0E4L6"/>
<comment type="caution">
    <text evidence="2">The sequence shown here is derived from an EMBL/GenBank/DDBJ whole genome shotgun (WGS) entry which is preliminary data.</text>
</comment>
<organism evidence="2 3">
    <name type="scientific">Patulibacter medicamentivorans</name>
    <dbReference type="NCBI Taxonomy" id="1097667"/>
    <lineage>
        <taxon>Bacteria</taxon>
        <taxon>Bacillati</taxon>
        <taxon>Actinomycetota</taxon>
        <taxon>Thermoleophilia</taxon>
        <taxon>Solirubrobacterales</taxon>
        <taxon>Patulibacteraceae</taxon>
        <taxon>Patulibacter</taxon>
    </lineage>
</organism>
<accession>H0E4L6</accession>
<evidence type="ECO:0000313" key="2">
    <source>
        <dbReference type="EMBL" id="EHN11387.1"/>
    </source>
</evidence>
<proteinExistence type="predicted"/>